<dbReference type="InterPro" id="IPR000873">
    <property type="entry name" value="AMP-dep_synth/lig_dom"/>
</dbReference>
<evidence type="ECO:0000259" key="1">
    <source>
        <dbReference type="PROSITE" id="PS50075"/>
    </source>
</evidence>
<dbReference type="Pfam" id="PF00501">
    <property type="entry name" value="AMP-binding"/>
    <property type="match status" value="1"/>
</dbReference>
<gene>
    <name evidence="2" type="ORF">JYZ213_LOCUS26204</name>
    <name evidence="3" type="ORF">OXD698_LOCUS9961</name>
</gene>
<dbReference type="EMBL" id="CAJNOG010000346">
    <property type="protein sequence ID" value="CAF1188610.1"/>
    <property type="molecule type" value="Genomic_DNA"/>
</dbReference>
<protein>
    <recommendedName>
        <fullName evidence="1">Carrier domain-containing protein</fullName>
    </recommendedName>
</protein>
<accession>A0A814VB06</accession>
<dbReference type="PANTHER" id="PTHR45527">
    <property type="entry name" value="NONRIBOSOMAL PEPTIDE SYNTHETASE"/>
    <property type="match status" value="1"/>
</dbReference>
<dbReference type="InterPro" id="IPR042099">
    <property type="entry name" value="ANL_N_sf"/>
</dbReference>
<dbReference type="PROSITE" id="PS00455">
    <property type="entry name" value="AMP_BINDING"/>
    <property type="match status" value="1"/>
</dbReference>
<evidence type="ECO:0000313" key="2">
    <source>
        <dbReference type="EMBL" id="CAF1188610.1"/>
    </source>
</evidence>
<comment type="caution">
    <text evidence="2">The sequence shown here is derived from an EMBL/GenBank/DDBJ whole genome shotgun (WGS) entry which is preliminary data.</text>
</comment>
<proteinExistence type="predicted"/>
<dbReference type="InterPro" id="IPR045851">
    <property type="entry name" value="AMP-bd_C_sf"/>
</dbReference>
<dbReference type="GO" id="GO:0043041">
    <property type="term" value="P:amino acid activation for nonribosomal peptide biosynthetic process"/>
    <property type="evidence" value="ECO:0007669"/>
    <property type="project" value="TreeGrafter"/>
</dbReference>
<dbReference type="Gene3D" id="3.40.50.12780">
    <property type="entry name" value="N-terminal domain of ligase-like"/>
    <property type="match status" value="1"/>
</dbReference>
<dbReference type="PROSITE" id="PS50075">
    <property type="entry name" value="CARRIER"/>
    <property type="match status" value="1"/>
</dbReference>
<dbReference type="InterPro" id="IPR020845">
    <property type="entry name" value="AMP-binding_CS"/>
</dbReference>
<organism evidence="2 4">
    <name type="scientific">Adineta steineri</name>
    <dbReference type="NCBI Taxonomy" id="433720"/>
    <lineage>
        <taxon>Eukaryota</taxon>
        <taxon>Metazoa</taxon>
        <taxon>Spiralia</taxon>
        <taxon>Gnathifera</taxon>
        <taxon>Rotifera</taxon>
        <taxon>Eurotatoria</taxon>
        <taxon>Bdelloidea</taxon>
        <taxon>Adinetida</taxon>
        <taxon>Adinetidae</taxon>
        <taxon>Adineta</taxon>
    </lineage>
</organism>
<dbReference type="PANTHER" id="PTHR45527:SF1">
    <property type="entry name" value="FATTY ACID SYNTHASE"/>
    <property type="match status" value="1"/>
</dbReference>
<dbReference type="AlphaFoldDB" id="A0A814VB06"/>
<reference evidence="2" key="1">
    <citation type="submission" date="2021-02" db="EMBL/GenBank/DDBJ databases">
        <authorList>
            <person name="Nowell W R."/>
        </authorList>
    </citation>
    <scope>NUCLEOTIDE SEQUENCE</scope>
</reference>
<dbReference type="Pfam" id="PF13193">
    <property type="entry name" value="AMP-binding_C"/>
    <property type="match status" value="1"/>
</dbReference>
<dbReference type="Gene3D" id="1.10.1200.10">
    <property type="entry name" value="ACP-like"/>
    <property type="match status" value="1"/>
</dbReference>
<dbReference type="SUPFAM" id="SSF47336">
    <property type="entry name" value="ACP-like"/>
    <property type="match status" value="1"/>
</dbReference>
<dbReference type="InterPro" id="IPR036736">
    <property type="entry name" value="ACP-like_sf"/>
</dbReference>
<dbReference type="GO" id="GO:0005737">
    <property type="term" value="C:cytoplasm"/>
    <property type="evidence" value="ECO:0007669"/>
    <property type="project" value="TreeGrafter"/>
</dbReference>
<dbReference type="GO" id="GO:0031177">
    <property type="term" value="F:phosphopantetheine binding"/>
    <property type="evidence" value="ECO:0007669"/>
    <property type="project" value="TreeGrafter"/>
</dbReference>
<dbReference type="SUPFAM" id="SSF56801">
    <property type="entry name" value="Acetyl-CoA synthetase-like"/>
    <property type="match status" value="1"/>
</dbReference>
<name>A0A814VB06_9BILA</name>
<dbReference type="Gene3D" id="3.30.300.30">
    <property type="match status" value="1"/>
</dbReference>
<dbReference type="EMBL" id="CAJOAZ010000517">
    <property type="protein sequence ID" value="CAF3666769.1"/>
    <property type="molecule type" value="Genomic_DNA"/>
</dbReference>
<dbReference type="InterPro" id="IPR009081">
    <property type="entry name" value="PP-bd_ACP"/>
</dbReference>
<dbReference type="GO" id="GO:0044550">
    <property type="term" value="P:secondary metabolite biosynthetic process"/>
    <property type="evidence" value="ECO:0007669"/>
    <property type="project" value="TreeGrafter"/>
</dbReference>
<dbReference type="Proteomes" id="UP000663845">
    <property type="component" value="Unassembled WGS sequence"/>
</dbReference>
<feature type="domain" description="Carrier" evidence="1">
    <location>
        <begin position="526"/>
        <end position="603"/>
    </location>
</feature>
<evidence type="ECO:0000313" key="4">
    <source>
        <dbReference type="Proteomes" id="UP000663845"/>
    </source>
</evidence>
<sequence length="609" mass="69151">MVLPSTNVLDMFIQVACLSTQQVAIELNEQIWTYDELLSNVTRVVHHLRLEMNQIVCQYVDRSLEMVCGMLGIMCAGGIYCPLNLSDPPKRIHSLLDEIQCRLVLVHGHTREQFTSINSEQVKTIDLEQILLADISTDVVEKEIYIKGDHPSFIICTSGTTGRPKVIVHTHASLVAGLQALINWDIKYGDKVLQVAGSAWLIHVLEIFLALVKKPASTLVLLQPGDNSNMTRLCRTIKDKQITIVMIGSSLLKALLDYLDLKNDRFDDTLKRLRIVWLTGESSKPQHLIKLKSFAPQTFIFISYGQSEVIAPIGYYLEYDVDELSNLSSLPIGHPQIGYKCMLMDETNKRIILSTCSDEIGEIYLRGAGLFQRYYNDPELTKKTRVTINNEHFFKTGDLARYNTRGELVHVGRVDFQIKIRGQRVEASEVESVIMAWSPNVITNCLVVKLTQEEDLIVAYMVSNNLKLDIESLRDYCKERLRQYMIPSHFIVLDKFPLNVNGKIDRKQLPSPPSNVPSGFVKADEGLMSELEDQVHRFWCSKFELDSIPRDADCFALGGSSLTMMLIFNYYQANLVPEKQLDDLEFFTHPTIADHVRLLTCIKTKTSSI</sequence>
<evidence type="ECO:0000313" key="3">
    <source>
        <dbReference type="EMBL" id="CAF3666769.1"/>
    </source>
</evidence>
<dbReference type="InterPro" id="IPR025110">
    <property type="entry name" value="AMP-bd_C"/>
</dbReference>
<dbReference type="Proteomes" id="UP000663844">
    <property type="component" value="Unassembled WGS sequence"/>
</dbReference>